<dbReference type="GO" id="GO:0008745">
    <property type="term" value="F:N-acetylmuramoyl-L-alanine amidase activity"/>
    <property type="evidence" value="ECO:0007669"/>
    <property type="project" value="InterPro"/>
</dbReference>
<dbReference type="PANTHER" id="PTHR30404:SF0">
    <property type="entry name" value="N-ACETYLMURAMOYL-L-ALANINE AMIDASE AMIC"/>
    <property type="match status" value="1"/>
</dbReference>
<feature type="domain" description="MurNAc-LAA" evidence="2">
    <location>
        <begin position="120"/>
        <end position="229"/>
    </location>
</feature>
<dbReference type="RefSeq" id="WP_039255406.1">
    <property type="nucleotide sequence ID" value="NZ_JENJ01000030.1"/>
</dbReference>
<protein>
    <submittedName>
        <fullName evidence="3">N-acetylmuramoyl-L-alanine amidase</fullName>
    </submittedName>
</protein>
<evidence type="ECO:0000313" key="3">
    <source>
        <dbReference type="EMBL" id="KGM95887.1"/>
    </source>
</evidence>
<evidence type="ECO:0000313" key="4">
    <source>
        <dbReference type="Proteomes" id="UP000030012"/>
    </source>
</evidence>
<dbReference type="NCBIfam" id="TIGR02883">
    <property type="entry name" value="spore_cwlD"/>
    <property type="match status" value="1"/>
</dbReference>
<dbReference type="CDD" id="cd02696">
    <property type="entry name" value="MurNAc-LAA"/>
    <property type="match status" value="1"/>
</dbReference>
<keyword evidence="1" id="KW-0378">Hydrolase</keyword>
<accession>A0A0A0I4W7</accession>
<dbReference type="PANTHER" id="PTHR30404">
    <property type="entry name" value="N-ACETYLMURAMOYL-L-ALANINE AMIDASE"/>
    <property type="match status" value="1"/>
</dbReference>
<name>A0A0A0I4W7_CLONO</name>
<evidence type="ECO:0000259" key="2">
    <source>
        <dbReference type="SMART" id="SM00646"/>
    </source>
</evidence>
<dbReference type="Pfam" id="PF01520">
    <property type="entry name" value="Amidase_3"/>
    <property type="match status" value="1"/>
</dbReference>
<gene>
    <name evidence="3" type="ORF">Z968_07840</name>
</gene>
<organism evidence="3 4">
    <name type="scientific">Clostridium novyi A str. 4552</name>
    <dbReference type="NCBI Taxonomy" id="1444289"/>
    <lineage>
        <taxon>Bacteria</taxon>
        <taxon>Bacillati</taxon>
        <taxon>Bacillota</taxon>
        <taxon>Clostridia</taxon>
        <taxon>Eubacteriales</taxon>
        <taxon>Clostridiaceae</taxon>
        <taxon>Clostridium</taxon>
    </lineage>
</organism>
<dbReference type="Proteomes" id="UP000030012">
    <property type="component" value="Unassembled WGS sequence"/>
</dbReference>
<dbReference type="OrthoDB" id="9806267at2"/>
<dbReference type="InterPro" id="IPR002508">
    <property type="entry name" value="MurNAc-LAA_cat"/>
</dbReference>
<dbReference type="InterPro" id="IPR014234">
    <property type="entry name" value="Spore_CwlD"/>
</dbReference>
<dbReference type="GO" id="GO:0009253">
    <property type="term" value="P:peptidoglycan catabolic process"/>
    <property type="evidence" value="ECO:0007669"/>
    <property type="project" value="InterPro"/>
</dbReference>
<dbReference type="SUPFAM" id="SSF53187">
    <property type="entry name" value="Zn-dependent exopeptidases"/>
    <property type="match status" value="1"/>
</dbReference>
<comment type="caution">
    <text evidence="3">The sequence shown here is derived from an EMBL/GenBank/DDBJ whole genome shotgun (WGS) entry which is preliminary data.</text>
</comment>
<evidence type="ECO:0000256" key="1">
    <source>
        <dbReference type="ARBA" id="ARBA00022801"/>
    </source>
</evidence>
<sequence length="235" mass="26936">MRNKRFIRQGIFLLILSICIFNLETIKSNAYNINGKKESNKKIVLIDPGHGGMDGGAVSKNGTSEKGINLEISKKLRKCLEQKGYKVEMTREEDKGLYSNKGKVRDKKNEDLNNRCKMKVSTKCDLFISIHLNMFTQSKYHGAQVWYSKEGESSKLAHIVQQNLIKDLDKANHRQEKCAKGAYKILRCNDHIPSILVECGFLSNPEEERKLKNNEYQEKIANSIANSIEEFYKSK</sequence>
<proteinExistence type="predicted"/>
<dbReference type="Gene3D" id="3.40.630.40">
    <property type="entry name" value="Zn-dependent exopeptidases"/>
    <property type="match status" value="1"/>
</dbReference>
<dbReference type="InterPro" id="IPR050695">
    <property type="entry name" value="N-acetylmuramoyl_amidase_3"/>
</dbReference>
<reference evidence="3 4" key="1">
    <citation type="submission" date="2014-01" db="EMBL/GenBank/DDBJ databases">
        <title>Plasmidome dynamics in the species complex Clostridium novyi sensu lato converts strains of independent lineages into distinctly different pathogens.</title>
        <authorList>
            <person name="Skarin H."/>
            <person name="Segerman B."/>
        </authorList>
    </citation>
    <scope>NUCLEOTIDE SEQUENCE [LARGE SCALE GENOMIC DNA]</scope>
    <source>
        <strain evidence="3 4">4552</strain>
    </source>
</reference>
<dbReference type="AlphaFoldDB" id="A0A0A0I4W7"/>
<dbReference type="EMBL" id="JENJ01000030">
    <property type="protein sequence ID" value="KGM95887.1"/>
    <property type="molecule type" value="Genomic_DNA"/>
</dbReference>
<dbReference type="SMART" id="SM00646">
    <property type="entry name" value="Ami_3"/>
    <property type="match status" value="1"/>
</dbReference>
<dbReference type="GO" id="GO:0030288">
    <property type="term" value="C:outer membrane-bounded periplasmic space"/>
    <property type="evidence" value="ECO:0007669"/>
    <property type="project" value="TreeGrafter"/>
</dbReference>